<accession>A0A2R5EM09</accession>
<feature type="signal peptide" evidence="1">
    <location>
        <begin position="1"/>
        <end position="22"/>
    </location>
</feature>
<comment type="caution">
    <text evidence="2">The sequence shown here is derived from an EMBL/GenBank/DDBJ whole genome shotgun (WGS) entry which is preliminary data.</text>
</comment>
<organism evidence="2 3">
    <name type="scientific">Paenibacillus agaridevorans</name>
    <dbReference type="NCBI Taxonomy" id="171404"/>
    <lineage>
        <taxon>Bacteria</taxon>
        <taxon>Bacillati</taxon>
        <taxon>Bacillota</taxon>
        <taxon>Bacilli</taxon>
        <taxon>Bacillales</taxon>
        <taxon>Paenibacillaceae</taxon>
        <taxon>Paenibacillus</taxon>
    </lineage>
</organism>
<dbReference type="EMBL" id="BDQX01000108">
    <property type="protein sequence ID" value="GBG07706.1"/>
    <property type="molecule type" value="Genomic_DNA"/>
</dbReference>
<dbReference type="AlphaFoldDB" id="A0A2R5EM09"/>
<protein>
    <recommendedName>
        <fullName evidence="4">Sporulation stage II protein D amidase enhancer LytB N-terminal domain-containing protein</fullName>
    </recommendedName>
</protein>
<evidence type="ECO:0000256" key="1">
    <source>
        <dbReference type="SAM" id="SignalP"/>
    </source>
</evidence>
<keyword evidence="1" id="KW-0732">Signal</keyword>
<feature type="chain" id="PRO_5015348412" description="Sporulation stage II protein D amidase enhancer LytB N-terminal domain-containing protein" evidence="1">
    <location>
        <begin position="23"/>
        <end position="322"/>
    </location>
</feature>
<sequence length="322" mass="36371">MIRKIGTLAITLSLLVASSLQAAPLSKEQQFEIVQTVMIDQNTEIKKFEDGRIAPIDNAKILNEEQLNKILVQMNVPTEEINNFPLGFKKKLVERGGLYVEVNRNFKEYYNDSQGIKHEVTEGNRNNIQTKVSRDIESLKAPGMVNLLSDDSVSDGIFTAQTYVFYLGKTATNAEFKYDYYTSYNWSRLPANSYTDIIAQSWQSHTTSVASNGAHNWYPDWDYYCTPGYTWVQDSYGTNLKNSIGGSQAKFSNHAVCEQYGALHNEVRIPVTHAGETGQFIATYAHPFIGGLGYAVMNYLSIDFGFFIGNEWEMINTFTIQT</sequence>
<evidence type="ECO:0000313" key="3">
    <source>
        <dbReference type="Proteomes" id="UP000245202"/>
    </source>
</evidence>
<dbReference type="Proteomes" id="UP000245202">
    <property type="component" value="Unassembled WGS sequence"/>
</dbReference>
<reference evidence="2 3" key="1">
    <citation type="submission" date="2017-08" db="EMBL/GenBank/DDBJ databases">
        <title>Substantial Increase in Enzyme Production by Combined Drug-Resistance Mutations in Paenibacillus agaridevorans.</title>
        <authorList>
            <person name="Tanaka Y."/>
            <person name="Funane K."/>
            <person name="Hosaka T."/>
            <person name="Shiwa Y."/>
            <person name="Fujita N."/>
            <person name="Miyazaki T."/>
            <person name="Yoshikawa H."/>
            <person name="Murakami K."/>
            <person name="Kasahara K."/>
            <person name="Inaoka T."/>
            <person name="Hiraga Y."/>
            <person name="Ochi K."/>
        </authorList>
    </citation>
    <scope>NUCLEOTIDE SEQUENCE [LARGE SCALE GENOMIC DNA]</scope>
    <source>
        <strain evidence="2 3">T-3040</strain>
    </source>
</reference>
<evidence type="ECO:0000313" key="2">
    <source>
        <dbReference type="EMBL" id="GBG07706.1"/>
    </source>
</evidence>
<keyword evidence="3" id="KW-1185">Reference proteome</keyword>
<evidence type="ECO:0008006" key="4">
    <source>
        <dbReference type="Google" id="ProtNLM"/>
    </source>
</evidence>
<dbReference type="RefSeq" id="WP_108992735.1">
    <property type="nucleotide sequence ID" value="NZ_BDQX01000108.1"/>
</dbReference>
<proteinExistence type="predicted"/>
<gene>
    <name evidence="2" type="ORF">PAT3040_02264</name>
</gene>
<name>A0A2R5EM09_9BACL</name>